<dbReference type="InterPro" id="IPR056336">
    <property type="entry name" value="YVC1_C"/>
</dbReference>
<dbReference type="AlphaFoldDB" id="A0A9P7B7X3"/>
<dbReference type="Proteomes" id="UP000777482">
    <property type="component" value="Unassembled WGS sequence"/>
</dbReference>
<feature type="region of interest" description="Disordered" evidence="1">
    <location>
        <begin position="630"/>
        <end position="649"/>
    </location>
</feature>
<sequence>MAGDESRQLLLQSSRSDAEDATASAFDSFIEQHGHHFHPKTVTRIITRIQALTLELIPIEVDLDEIRSPTSSIITKDVVKAYSQIAGDFAPAVPFALLEARRFFARQAASNPADSDENTCRKVACEAIARRIVQRTPMEEQYALLSKRYTVIESDGDESLPTSALESAVDQRATYFLSSNEAQRCVFAVWKGLLVQKQQPDGNIEYELFKIRPEQQSFWWHFDPQRIAVPRYQFFFRVGLWILFLVCYTLAIQTPDRGFGPEDIILYTQLLGYLVEDLVKIYKIGIYATISVWQIVNWLIYSLAAVAFVFRCFDLGTHDEEKQSRYRQLAFQWLSMAAPLVWAKLLTVFDLFRFFGVMQIVVWRMLKESAVFCVLLVIFAIGFGQALTGLDVADEKRDSTRAVINTLIQAVLGSPNFDYYDELESAYPFGLILYYAWSVATIVILLNVLVALFSSAYEDCVDESEETFLAFFASKTVASIRAPDQYLYPAPFNATTQLVELTILPLEFVVSKQTYAQINRVLMTFLFFIPMLCIAIYESQISPVSRNDLNALVCEPDDYQEAEEDPKPAEEEREGAEISKVKFEELKKRMPDLQRSPVGECLYQILEVKKELLAMRAELADLRGEKQDKLQFERDSKQYGKEAKAELEE</sequence>
<evidence type="ECO:0000313" key="6">
    <source>
        <dbReference type="Proteomes" id="UP000777482"/>
    </source>
</evidence>
<evidence type="ECO:0000259" key="3">
    <source>
        <dbReference type="Pfam" id="PF23190"/>
    </source>
</evidence>
<keyword evidence="2" id="KW-0812">Transmembrane</keyword>
<organism evidence="5 6">
    <name type="scientific">Rhodotorula mucilaginosa</name>
    <name type="common">Yeast</name>
    <name type="synonym">Rhodotorula rubra</name>
    <dbReference type="NCBI Taxonomy" id="5537"/>
    <lineage>
        <taxon>Eukaryota</taxon>
        <taxon>Fungi</taxon>
        <taxon>Dikarya</taxon>
        <taxon>Basidiomycota</taxon>
        <taxon>Pucciniomycotina</taxon>
        <taxon>Microbotryomycetes</taxon>
        <taxon>Sporidiobolales</taxon>
        <taxon>Sporidiobolaceae</taxon>
        <taxon>Rhodotorula</taxon>
    </lineage>
</organism>
<gene>
    <name evidence="5" type="ORF">C6P46_000274</name>
</gene>
<keyword evidence="6" id="KW-1185">Reference proteome</keyword>
<evidence type="ECO:0008006" key="7">
    <source>
        <dbReference type="Google" id="ProtNLM"/>
    </source>
</evidence>
<evidence type="ECO:0000256" key="1">
    <source>
        <dbReference type="SAM" id="MobiDB-lite"/>
    </source>
</evidence>
<feature type="transmembrane region" description="Helical" evidence="2">
    <location>
        <begin position="330"/>
        <end position="349"/>
    </location>
</feature>
<protein>
    <recommendedName>
        <fullName evidence="7">Calcium activated cation channel</fullName>
    </recommendedName>
</protein>
<feature type="domain" description="Calcium channel YVC1-like C-terminal transmembrane" evidence="4">
    <location>
        <begin position="263"/>
        <end position="542"/>
    </location>
</feature>
<dbReference type="PANTHER" id="PTHR35859">
    <property type="entry name" value="NONSELECTIVE CATION CHANNEL PROTEIN"/>
    <property type="match status" value="1"/>
</dbReference>
<feature type="transmembrane region" description="Helical" evidence="2">
    <location>
        <begin position="369"/>
        <end position="390"/>
    </location>
</feature>
<evidence type="ECO:0000313" key="5">
    <source>
        <dbReference type="EMBL" id="KAG0665177.1"/>
    </source>
</evidence>
<feature type="transmembrane region" description="Helical" evidence="2">
    <location>
        <begin position="521"/>
        <end position="537"/>
    </location>
</feature>
<keyword evidence="2" id="KW-1133">Transmembrane helix</keyword>
<feature type="domain" description="YVC1 N-terminal linker helical" evidence="3">
    <location>
        <begin position="42"/>
        <end position="222"/>
    </location>
</feature>
<comment type="caution">
    <text evidence="5">The sequence shown here is derived from an EMBL/GenBank/DDBJ whole genome shotgun (WGS) entry which is preliminary data.</text>
</comment>
<evidence type="ECO:0000259" key="4">
    <source>
        <dbReference type="Pfam" id="PF23317"/>
    </source>
</evidence>
<dbReference type="OrthoDB" id="301415at2759"/>
<dbReference type="InterPro" id="IPR052971">
    <property type="entry name" value="TRP_calcium_channel"/>
</dbReference>
<dbReference type="Pfam" id="PF23190">
    <property type="entry name" value="LHD_TRPY1"/>
    <property type="match status" value="1"/>
</dbReference>
<name>A0A9P7B7X3_RHOMI</name>
<dbReference type="InterPro" id="IPR056337">
    <property type="entry name" value="LHD_YVC1"/>
</dbReference>
<dbReference type="EMBL" id="PUHQ01000010">
    <property type="protein sequence ID" value="KAG0665177.1"/>
    <property type="molecule type" value="Genomic_DNA"/>
</dbReference>
<reference evidence="5 6" key="1">
    <citation type="submission" date="2020-11" db="EMBL/GenBank/DDBJ databases">
        <title>Kefir isolates.</title>
        <authorList>
            <person name="Marcisauskas S."/>
            <person name="Kim Y."/>
            <person name="Blasche S."/>
        </authorList>
    </citation>
    <scope>NUCLEOTIDE SEQUENCE [LARGE SCALE GENOMIC DNA]</scope>
    <source>
        <strain evidence="5 6">KR</strain>
    </source>
</reference>
<accession>A0A9P7B7X3</accession>
<proteinExistence type="predicted"/>
<dbReference type="PANTHER" id="PTHR35859:SF1">
    <property type="entry name" value="NONSELECTIVE CATION CHANNEL PROTEIN"/>
    <property type="match status" value="1"/>
</dbReference>
<dbReference type="Pfam" id="PF23317">
    <property type="entry name" value="YVC1_C"/>
    <property type="match status" value="1"/>
</dbReference>
<feature type="transmembrane region" description="Helical" evidence="2">
    <location>
        <begin position="284"/>
        <end position="310"/>
    </location>
</feature>
<feature type="transmembrane region" description="Helical" evidence="2">
    <location>
        <begin position="432"/>
        <end position="453"/>
    </location>
</feature>
<evidence type="ECO:0000256" key="2">
    <source>
        <dbReference type="SAM" id="Phobius"/>
    </source>
</evidence>
<feature type="transmembrane region" description="Helical" evidence="2">
    <location>
        <begin position="234"/>
        <end position="252"/>
    </location>
</feature>
<keyword evidence="2" id="KW-0472">Membrane</keyword>